<organism evidence="2 3">
    <name type="scientific">Rubus argutus</name>
    <name type="common">Southern blackberry</name>
    <dbReference type="NCBI Taxonomy" id="59490"/>
    <lineage>
        <taxon>Eukaryota</taxon>
        <taxon>Viridiplantae</taxon>
        <taxon>Streptophyta</taxon>
        <taxon>Embryophyta</taxon>
        <taxon>Tracheophyta</taxon>
        <taxon>Spermatophyta</taxon>
        <taxon>Magnoliopsida</taxon>
        <taxon>eudicotyledons</taxon>
        <taxon>Gunneridae</taxon>
        <taxon>Pentapetalae</taxon>
        <taxon>rosids</taxon>
        <taxon>fabids</taxon>
        <taxon>Rosales</taxon>
        <taxon>Rosaceae</taxon>
        <taxon>Rosoideae</taxon>
        <taxon>Rosoideae incertae sedis</taxon>
        <taxon>Rubus</taxon>
    </lineage>
</organism>
<dbReference type="AlphaFoldDB" id="A0AAW1VXM4"/>
<proteinExistence type="predicted"/>
<dbReference type="Proteomes" id="UP001457282">
    <property type="component" value="Unassembled WGS sequence"/>
</dbReference>
<accession>A0AAW1VXM4</accession>
<keyword evidence="3" id="KW-1185">Reference proteome</keyword>
<gene>
    <name evidence="2" type="ORF">M0R45_035671</name>
</gene>
<evidence type="ECO:0000313" key="2">
    <source>
        <dbReference type="EMBL" id="KAK9911781.1"/>
    </source>
</evidence>
<comment type="caution">
    <text evidence="2">The sequence shown here is derived from an EMBL/GenBank/DDBJ whole genome shotgun (WGS) entry which is preliminary data.</text>
</comment>
<dbReference type="EMBL" id="JBEDUW010000007">
    <property type="protein sequence ID" value="KAK9911781.1"/>
    <property type="molecule type" value="Genomic_DNA"/>
</dbReference>
<sequence length="225" mass="25273">MPLPCAPRASSSAAMASSRLHREAQADVVVSITAAPASPPPQTASIPAVSLSCRCPLLISLFKTEDRKRENKKHEMRCLQSQKLPCCRCRAQPRRHHLCLTLSPLLKHCRRPQTLSSLAHASHQRRRPSQRRPQLLPWESQPSQSSNRCRRRNHQAVITHAAKPMLTPSPPGFHLLCRRRPLHHHGLISAASTRRAPHRHQSRVSITPPLTNLEAQLKPDLVVKI</sequence>
<evidence type="ECO:0000313" key="3">
    <source>
        <dbReference type="Proteomes" id="UP001457282"/>
    </source>
</evidence>
<reference evidence="2 3" key="1">
    <citation type="journal article" date="2023" name="G3 (Bethesda)">
        <title>A chromosome-length genome assembly and annotation of blackberry (Rubus argutus, cv. 'Hillquist').</title>
        <authorList>
            <person name="Bruna T."/>
            <person name="Aryal R."/>
            <person name="Dudchenko O."/>
            <person name="Sargent D.J."/>
            <person name="Mead D."/>
            <person name="Buti M."/>
            <person name="Cavallini A."/>
            <person name="Hytonen T."/>
            <person name="Andres J."/>
            <person name="Pham M."/>
            <person name="Weisz D."/>
            <person name="Mascagni F."/>
            <person name="Usai G."/>
            <person name="Natali L."/>
            <person name="Bassil N."/>
            <person name="Fernandez G.E."/>
            <person name="Lomsadze A."/>
            <person name="Armour M."/>
            <person name="Olukolu B."/>
            <person name="Poorten T."/>
            <person name="Britton C."/>
            <person name="Davik J."/>
            <person name="Ashrafi H."/>
            <person name="Aiden E.L."/>
            <person name="Borodovsky M."/>
            <person name="Worthington M."/>
        </authorList>
    </citation>
    <scope>NUCLEOTIDE SEQUENCE [LARGE SCALE GENOMIC DNA]</scope>
    <source>
        <strain evidence="2">PI 553951</strain>
    </source>
</reference>
<name>A0AAW1VXM4_RUBAR</name>
<evidence type="ECO:0000256" key="1">
    <source>
        <dbReference type="SAM" id="MobiDB-lite"/>
    </source>
</evidence>
<protein>
    <submittedName>
        <fullName evidence="2">Uncharacterized protein</fullName>
    </submittedName>
</protein>
<feature type="region of interest" description="Disordered" evidence="1">
    <location>
        <begin position="117"/>
        <end position="151"/>
    </location>
</feature>